<dbReference type="AlphaFoldDB" id="A0A2Z6NNM6"/>
<evidence type="ECO:0000313" key="2">
    <source>
        <dbReference type="EMBL" id="GAU45964.1"/>
    </source>
</evidence>
<evidence type="ECO:0000313" key="3">
    <source>
        <dbReference type="Proteomes" id="UP000242715"/>
    </source>
</evidence>
<accession>A0A2Z6NNM6</accession>
<gene>
    <name evidence="2" type="ORF">TSUD_194110</name>
</gene>
<name>A0A2Z6NNM6_TRISU</name>
<dbReference type="EMBL" id="DF974165">
    <property type="protein sequence ID" value="GAU45964.1"/>
    <property type="molecule type" value="Genomic_DNA"/>
</dbReference>
<organism evidence="2 3">
    <name type="scientific">Trifolium subterraneum</name>
    <name type="common">Subterranean clover</name>
    <dbReference type="NCBI Taxonomy" id="3900"/>
    <lineage>
        <taxon>Eukaryota</taxon>
        <taxon>Viridiplantae</taxon>
        <taxon>Streptophyta</taxon>
        <taxon>Embryophyta</taxon>
        <taxon>Tracheophyta</taxon>
        <taxon>Spermatophyta</taxon>
        <taxon>Magnoliopsida</taxon>
        <taxon>eudicotyledons</taxon>
        <taxon>Gunneridae</taxon>
        <taxon>Pentapetalae</taxon>
        <taxon>rosids</taxon>
        <taxon>fabids</taxon>
        <taxon>Fabales</taxon>
        <taxon>Fabaceae</taxon>
        <taxon>Papilionoideae</taxon>
        <taxon>50 kb inversion clade</taxon>
        <taxon>NPAAA clade</taxon>
        <taxon>Hologalegina</taxon>
        <taxon>IRL clade</taxon>
        <taxon>Trifolieae</taxon>
        <taxon>Trifolium</taxon>
    </lineage>
</organism>
<proteinExistence type="predicted"/>
<sequence>MIFDGKYPHTWSPSEVSPCGVIYMTAIPSNNNNNNNENMTEEECDDAEESNEIVQVIQEEP</sequence>
<reference evidence="3" key="1">
    <citation type="journal article" date="2017" name="Front. Plant Sci.">
        <title>Climate Clever Clovers: New Paradigm to Reduce the Environmental Footprint of Ruminants by Breeding Low Methanogenic Forages Utilizing Haplotype Variation.</title>
        <authorList>
            <person name="Kaur P."/>
            <person name="Appels R."/>
            <person name="Bayer P.E."/>
            <person name="Keeble-Gagnere G."/>
            <person name="Wang J."/>
            <person name="Hirakawa H."/>
            <person name="Shirasawa K."/>
            <person name="Vercoe P."/>
            <person name="Stefanova K."/>
            <person name="Durmic Z."/>
            <person name="Nichols P."/>
            <person name="Revell C."/>
            <person name="Isobe S.N."/>
            <person name="Edwards D."/>
            <person name="Erskine W."/>
        </authorList>
    </citation>
    <scope>NUCLEOTIDE SEQUENCE [LARGE SCALE GENOMIC DNA]</scope>
    <source>
        <strain evidence="3">cv. Daliak</strain>
    </source>
</reference>
<dbReference type="Proteomes" id="UP000242715">
    <property type="component" value="Unassembled WGS sequence"/>
</dbReference>
<feature type="region of interest" description="Disordered" evidence="1">
    <location>
        <begin position="29"/>
        <end position="49"/>
    </location>
</feature>
<evidence type="ECO:0000256" key="1">
    <source>
        <dbReference type="SAM" id="MobiDB-lite"/>
    </source>
</evidence>
<protein>
    <submittedName>
        <fullName evidence="2">Uncharacterized protein</fullName>
    </submittedName>
</protein>
<feature type="compositionally biased region" description="Acidic residues" evidence="1">
    <location>
        <begin position="39"/>
        <end position="49"/>
    </location>
</feature>
<keyword evidence="3" id="KW-1185">Reference proteome</keyword>